<proteinExistence type="predicted"/>
<dbReference type="EMBL" id="AKKL01000034">
    <property type="protein sequence ID" value="EKT60235.1"/>
    <property type="molecule type" value="Genomic_DNA"/>
</dbReference>
<dbReference type="PATRIC" id="fig|1141662.3.peg.2537"/>
<dbReference type="GO" id="GO:0007155">
    <property type="term" value="P:cell adhesion"/>
    <property type="evidence" value="ECO:0007669"/>
    <property type="project" value="InterPro"/>
</dbReference>
<feature type="signal peptide" evidence="1">
    <location>
        <begin position="1"/>
        <end position="23"/>
    </location>
</feature>
<dbReference type="Pfam" id="PF00419">
    <property type="entry name" value="Fimbrial"/>
    <property type="match status" value="1"/>
</dbReference>
<dbReference type="STRING" id="1141662.OOA_12500"/>
<gene>
    <name evidence="3" type="ORF">OOA_12500</name>
</gene>
<feature type="chain" id="PRO_5003921994" description="Fimbrial-type adhesion domain-containing protein" evidence="1">
    <location>
        <begin position="24"/>
        <end position="440"/>
    </location>
</feature>
<dbReference type="PIRSF" id="PIRSF029766">
    <property type="entry name" value="UCP029766"/>
    <property type="match status" value="1"/>
</dbReference>
<protein>
    <recommendedName>
        <fullName evidence="2">Fimbrial-type adhesion domain-containing protein</fullName>
    </recommendedName>
</protein>
<evidence type="ECO:0000313" key="4">
    <source>
        <dbReference type="Proteomes" id="UP000009336"/>
    </source>
</evidence>
<organism evidence="3 4">
    <name type="scientific">Providencia burhodogranariea DSM 19968</name>
    <dbReference type="NCBI Taxonomy" id="1141662"/>
    <lineage>
        <taxon>Bacteria</taxon>
        <taxon>Pseudomonadati</taxon>
        <taxon>Pseudomonadota</taxon>
        <taxon>Gammaproteobacteria</taxon>
        <taxon>Enterobacterales</taxon>
        <taxon>Morganellaceae</taxon>
        <taxon>Providencia</taxon>
    </lineage>
</organism>
<sequence length="440" mass="47541">MKIFSIKVFLIILSLLFSTYSSARCVSKNSTWTGRDQSALGTQLGNINITSDYLQPVGTLLSSSVISFSQSTLFSDPNTVLYECDASDKNDIYEMFATNGDEWTSGYNDLGAIDGYPNYFGTWIPYTGLKLTHLNSGQPYTRFWQQYPITTYGESNGKIQIRLKDLSPIKAEIIKVSTLSTRGGSTSNWCTKLAPTTGRGTYSCNQPNAYTVVKLPGFRSYPPVGADSNRNYTGFSWQYWLSIGLNGSPASTYSHSATCVLRNVTPVVIFPAISVSQLNAGEEVSSQFRVEVECDNASVSGIANNQTSMGLQVTPSAYQTAKKLNLVTSKNAVRYLLSDGYGIDSSIATGVGIELSAANNGQKLNFVGWSNCVTSSVCGASSDEGWFPVLTSSSSLGGSVAGYKNYMINLTATLKKLPNQSEPIVPGIVDAKAYVLIKVQ</sequence>
<keyword evidence="4" id="KW-1185">Reference proteome</keyword>
<dbReference type="HOGENOM" id="CLU_045639_0_0_6"/>
<dbReference type="SUPFAM" id="SSF49401">
    <property type="entry name" value="Bacterial adhesins"/>
    <property type="match status" value="1"/>
</dbReference>
<dbReference type="GO" id="GO:0009289">
    <property type="term" value="C:pilus"/>
    <property type="evidence" value="ECO:0007669"/>
    <property type="project" value="InterPro"/>
</dbReference>
<reference evidence="3 4" key="1">
    <citation type="journal article" date="2012" name="BMC Genomics">
        <title>Comparative genomics of bacteria in the genus Providencia isolated from wild Drosophila melanogaster.</title>
        <authorList>
            <person name="Galac M.R."/>
            <person name="Lazzaro B.P."/>
        </authorList>
    </citation>
    <scope>NUCLEOTIDE SEQUENCE [LARGE SCALE GENOMIC DNA]</scope>
    <source>
        <strain evidence="3 4">DSM 19968</strain>
    </source>
</reference>
<dbReference type="InterPro" id="IPR011228">
    <property type="entry name" value="UCP029766"/>
</dbReference>
<keyword evidence="1" id="KW-0732">Signal</keyword>
<evidence type="ECO:0000259" key="2">
    <source>
        <dbReference type="Pfam" id="PF00419"/>
    </source>
</evidence>
<accession>K8WVK3</accession>
<dbReference type="OrthoDB" id="8875995at2"/>
<dbReference type="Proteomes" id="UP000009336">
    <property type="component" value="Unassembled WGS sequence"/>
</dbReference>
<evidence type="ECO:0000313" key="3">
    <source>
        <dbReference type="EMBL" id="EKT60235.1"/>
    </source>
</evidence>
<name>K8WVK3_9GAMM</name>
<dbReference type="eggNOG" id="COG3539">
    <property type="taxonomic scope" value="Bacteria"/>
</dbReference>
<dbReference type="InterPro" id="IPR000259">
    <property type="entry name" value="Adhesion_dom_fimbrial"/>
</dbReference>
<dbReference type="RefSeq" id="WP_008912494.1">
    <property type="nucleotide sequence ID" value="NZ_KB233223.1"/>
</dbReference>
<feature type="domain" description="Fimbrial-type adhesion" evidence="2">
    <location>
        <begin position="256"/>
        <end position="440"/>
    </location>
</feature>
<comment type="caution">
    <text evidence="3">The sequence shown here is derived from an EMBL/GenBank/DDBJ whole genome shotgun (WGS) entry which is preliminary data.</text>
</comment>
<dbReference type="AlphaFoldDB" id="K8WVK3"/>
<dbReference type="InterPro" id="IPR008966">
    <property type="entry name" value="Adhesion_dom_sf"/>
</dbReference>
<evidence type="ECO:0000256" key="1">
    <source>
        <dbReference type="SAM" id="SignalP"/>
    </source>
</evidence>